<comment type="subcellular location">
    <subcellularLocation>
        <location evidence="13">Nucleus</location>
    </subcellularLocation>
</comment>
<dbReference type="InterPro" id="IPR000626">
    <property type="entry name" value="Ubiquitin-like_dom"/>
</dbReference>
<evidence type="ECO:0000256" key="13">
    <source>
        <dbReference type="PROSITE-ProRule" id="PRU00358"/>
    </source>
</evidence>
<feature type="region of interest" description="Disordered" evidence="14">
    <location>
        <begin position="593"/>
        <end position="618"/>
    </location>
</feature>
<proteinExistence type="predicted"/>
<keyword evidence="7" id="KW-0833">Ubl conjugation pathway</keyword>
<dbReference type="SMART" id="SM00466">
    <property type="entry name" value="SRA"/>
    <property type="match status" value="1"/>
</dbReference>
<dbReference type="Pfam" id="PF02182">
    <property type="entry name" value="SAD_SRA"/>
    <property type="match status" value="1"/>
</dbReference>
<dbReference type="InterPro" id="IPR029071">
    <property type="entry name" value="Ubiquitin-like_domsf"/>
</dbReference>
<dbReference type="InterPro" id="IPR019787">
    <property type="entry name" value="Znf_PHD-finger"/>
</dbReference>
<keyword evidence="6 12" id="KW-0863">Zinc-finger</keyword>
<evidence type="ECO:0000256" key="2">
    <source>
        <dbReference type="ARBA" id="ARBA00004906"/>
    </source>
</evidence>
<organism evidence="20">
    <name type="scientific">Neodiprion lecontei</name>
    <name type="common">Redheaded pine sawfly</name>
    <dbReference type="NCBI Taxonomy" id="441921"/>
    <lineage>
        <taxon>Eukaryota</taxon>
        <taxon>Metazoa</taxon>
        <taxon>Ecdysozoa</taxon>
        <taxon>Arthropoda</taxon>
        <taxon>Hexapoda</taxon>
        <taxon>Insecta</taxon>
        <taxon>Pterygota</taxon>
        <taxon>Neoptera</taxon>
        <taxon>Endopterygota</taxon>
        <taxon>Hymenoptera</taxon>
        <taxon>Tenthredinoidea</taxon>
        <taxon>Diprionidae</taxon>
        <taxon>Diprioninae</taxon>
        <taxon>Neodiprion</taxon>
    </lineage>
</organism>
<dbReference type="KEGG" id="nlo:107221245"/>
<dbReference type="CDD" id="cd20387">
    <property type="entry name" value="Tudor_UHRF_rpt1"/>
    <property type="match status" value="1"/>
</dbReference>
<dbReference type="PROSITE" id="PS00518">
    <property type="entry name" value="ZF_RING_1"/>
    <property type="match status" value="1"/>
</dbReference>
<feature type="region of interest" description="Disordered" evidence="14">
    <location>
        <begin position="79"/>
        <end position="100"/>
    </location>
</feature>
<dbReference type="SMART" id="SM00184">
    <property type="entry name" value="RING"/>
    <property type="match status" value="2"/>
</dbReference>
<dbReference type="CDD" id="cd20388">
    <property type="entry name" value="Tudor_UHRF_rpt2"/>
    <property type="match status" value="1"/>
</dbReference>
<dbReference type="InterPro" id="IPR015947">
    <property type="entry name" value="PUA-like_sf"/>
</dbReference>
<dbReference type="InterPro" id="IPR001965">
    <property type="entry name" value="Znf_PHD"/>
</dbReference>
<dbReference type="GO" id="GO:0061630">
    <property type="term" value="F:ubiquitin protein ligase activity"/>
    <property type="evidence" value="ECO:0007669"/>
    <property type="project" value="UniProtKB-EC"/>
</dbReference>
<keyword evidence="8" id="KW-0862">Zinc</keyword>
<feature type="domain" description="Ubiquitin-like" evidence="16">
    <location>
        <begin position="1"/>
        <end position="77"/>
    </location>
</feature>
<gene>
    <name evidence="20" type="primary">LOC107221245</name>
</gene>
<evidence type="ECO:0000256" key="9">
    <source>
        <dbReference type="ARBA" id="ARBA00023125"/>
    </source>
</evidence>
<dbReference type="Pfam" id="PF00240">
    <property type="entry name" value="ubiquitin"/>
    <property type="match status" value="1"/>
</dbReference>
<dbReference type="Gene3D" id="3.30.40.10">
    <property type="entry name" value="Zinc/RING finger domain, C3HC4 (zinc finger)"/>
    <property type="match status" value="1"/>
</dbReference>
<dbReference type="Pfam" id="PF00628">
    <property type="entry name" value="PHD"/>
    <property type="match status" value="1"/>
</dbReference>
<keyword evidence="10 13" id="KW-0539">Nucleus</keyword>
<evidence type="ECO:0000313" key="19">
    <source>
        <dbReference type="Proteomes" id="UP000829291"/>
    </source>
</evidence>
<comment type="pathway">
    <text evidence="2">Protein modification; protein ubiquitination.</text>
</comment>
<evidence type="ECO:0000313" key="20">
    <source>
        <dbReference type="RefSeq" id="XP_015515647.1"/>
    </source>
</evidence>
<dbReference type="Proteomes" id="UP000829291">
    <property type="component" value="Chromosome 2"/>
</dbReference>
<dbReference type="GO" id="GO:0003677">
    <property type="term" value="F:DNA binding"/>
    <property type="evidence" value="ECO:0007669"/>
    <property type="project" value="UniProtKB-KW"/>
</dbReference>
<evidence type="ECO:0000256" key="11">
    <source>
        <dbReference type="ARBA" id="ARBA00023306"/>
    </source>
</evidence>
<protein>
    <recommendedName>
        <fullName evidence="3">RING-type E3 ubiquitin transferase</fullName>
        <ecNumber evidence="3">2.3.2.27</ecNumber>
    </recommendedName>
</protein>
<dbReference type="OrthoDB" id="2270193at2759"/>
<dbReference type="CDD" id="cd15525">
    <property type="entry name" value="PHD_UHRF1_2"/>
    <property type="match status" value="1"/>
</dbReference>
<evidence type="ECO:0000256" key="7">
    <source>
        <dbReference type="ARBA" id="ARBA00022786"/>
    </source>
</evidence>
<dbReference type="InterPro" id="IPR011011">
    <property type="entry name" value="Znf_FYVE_PHD"/>
</dbReference>
<comment type="catalytic activity">
    <reaction evidence="1">
        <text>S-ubiquitinyl-[E2 ubiquitin-conjugating enzyme]-L-cysteine + [acceptor protein]-L-lysine = [E2 ubiquitin-conjugating enzyme]-L-cysteine + N(6)-ubiquitinyl-[acceptor protein]-L-lysine.</text>
        <dbReference type="EC" id="2.3.2.27"/>
    </reaction>
</comment>
<sequence>MYVQVRSINGERNVVLNISKLTTVDEFKDMVAKEMLVQPEYQRLFYRGKQLENGYKLFDYNVNLNDVIQLMVKAVADESSEEKSTDSYSENENTDDKEEIEDNAVEAESRYYKVGDSIDCMDLVYGAWFEANITQILKRENNLVYRVKWDAEEDGDAFDVDEKHIRPRAHRLIDFGDLEIGQRVMINYNIELPREIGYWYDLKIVKIHKTRTVEQLTGTLYVGRDRLPLEDRRVNPKGEIFAIEEPKLIRDRTQEENEQVPNSGTRRRIPAYCASCMDNPGRDCRECGCRVCSGKEDAHLLLLCDECDCAYHLGCLNPPLTSIPTEDEWYCPECKNDENEIVKAGDKLKQSKKKSKAIGGEQDGKRDWGKGMACVGRTRECTLVPPNHRGPVPGVEVGTCWKFRLQASEAGVHRPHVAGIHGRETDCAYSLVLSGGYEDDIDNGDEFLYTGSGGRDLSGNKRTAEQSCDQTLTRMNKALALNCNAKLNNIDGAEAKDWRGGIPVRVVRNYKLAKHSKYAPVDGNRYDGIYKVVKYYPQKGKSGFSVWRYVLRRDDPAPAPWTREGKRRIDALGLEMLYPDGYLEATKKADGKKRSKRGALKESNPCTSDEEVPAEKRQKREGYRLEKDLFDLIRKDEVNTKLWDECRTVLPEGKVPFLRRVSERFMCVCCQEIVYRPVTTPCAHNICFSCLKRSFSAGVYSCPSCRHPLESNYRMIENETLASVLLSLYPGYQAGR</sequence>
<dbReference type="PROSITE" id="PS50053">
    <property type="entry name" value="UBIQUITIN_2"/>
    <property type="match status" value="1"/>
</dbReference>
<keyword evidence="9" id="KW-0238">DNA-binding</keyword>
<dbReference type="Gene3D" id="2.30.30.1150">
    <property type="match status" value="1"/>
</dbReference>
<dbReference type="InterPro" id="IPR036987">
    <property type="entry name" value="SRA-YDG_sf"/>
</dbReference>
<evidence type="ECO:0000256" key="5">
    <source>
        <dbReference type="ARBA" id="ARBA00022723"/>
    </source>
</evidence>
<dbReference type="SMART" id="SM00249">
    <property type="entry name" value="PHD"/>
    <property type="match status" value="1"/>
</dbReference>
<dbReference type="Gene3D" id="2.30.30.140">
    <property type="match status" value="1"/>
</dbReference>
<reference evidence="20" key="1">
    <citation type="submission" date="2025-08" db="UniProtKB">
        <authorList>
            <consortium name="RefSeq"/>
        </authorList>
    </citation>
    <scope>IDENTIFICATION</scope>
    <source>
        <tissue evidence="20">Thorax and Abdomen</tissue>
    </source>
</reference>
<feature type="domain" description="YDG" evidence="18">
    <location>
        <begin position="390"/>
        <end position="553"/>
    </location>
</feature>
<keyword evidence="4" id="KW-0808">Transferase</keyword>
<dbReference type="PROSITE" id="PS50089">
    <property type="entry name" value="ZF_RING_2"/>
    <property type="match status" value="1"/>
</dbReference>
<feature type="domain" description="PHD-type" evidence="15">
    <location>
        <begin position="286"/>
        <end position="337"/>
    </location>
</feature>
<dbReference type="AlphaFoldDB" id="A0A6J0BN18"/>
<dbReference type="GO" id="GO:0005634">
    <property type="term" value="C:nucleus"/>
    <property type="evidence" value="ECO:0007669"/>
    <property type="project" value="UniProtKB-SubCell"/>
</dbReference>
<dbReference type="InterPro" id="IPR021991">
    <property type="entry name" value="TTD_dom"/>
</dbReference>
<dbReference type="RefSeq" id="XP_015515647.1">
    <property type="nucleotide sequence ID" value="XM_015660161.2"/>
</dbReference>
<dbReference type="GO" id="GO:0016567">
    <property type="term" value="P:protein ubiquitination"/>
    <property type="evidence" value="ECO:0007669"/>
    <property type="project" value="UniProtKB-UniPathway"/>
</dbReference>
<evidence type="ECO:0000256" key="6">
    <source>
        <dbReference type="ARBA" id="ARBA00022771"/>
    </source>
</evidence>
<dbReference type="PROSITE" id="PS50016">
    <property type="entry name" value="ZF_PHD_2"/>
    <property type="match status" value="1"/>
</dbReference>
<accession>A0A6J0BN18</accession>
<dbReference type="InParanoid" id="A0A6J0BN18"/>
<keyword evidence="19" id="KW-1185">Reference proteome</keyword>
<dbReference type="Pfam" id="PF12148">
    <property type="entry name" value="TTD"/>
    <property type="match status" value="1"/>
</dbReference>
<dbReference type="EC" id="2.3.2.27" evidence="3"/>
<dbReference type="FunFam" id="3.30.40.10:FF:000066">
    <property type="entry name" value="E3 ubiquitin-protein ligase UHRF2 isoform X1"/>
    <property type="match status" value="1"/>
</dbReference>
<keyword evidence="5" id="KW-0479">Metal-binding</keyword>
<evidence type="ECO:0000259" key="16">
    <source>
        <dbReference type="PROSITE" id="PS50053"/>
    </source>
</evidence>
<dbReference type="InterPro" id="IPR017907">
    <property type="entry name" value="Znf_RING_CS"/>
</dbReference>
<evidence type="ECO:0000256" key="1">
    <source>
        <dbReference type="ARBA" id="ARBA00000900"/>
    </source>
</evidence>
<dbReference type="PANTHER" id="PTHR14140">
    <property type="entry name" value="E3 UBIQUITIN-PROTEIN LIGASE UHRF-RELATED"/>
    <property type="match status" value="1"/>
</dbReference>
<dbReference type="SUPFAM" id="SSF54236">
    <property type="entry name" value="Ubiquitin-like"/>
    <property type="match status" value="1"/>
</dbReference>
<dbReference type="InterPro" id="IPR045134">
    <property type="entry name" value="UHRF1/2-like"/>
</dbReference>
<evidence type="ECO:0000256" key="3">
    <source>
        <dbReference type="ARBA" id="ARBA00012483"/>
    </source>
</evidence>
<keyword evidence="11" id="KW-0131">Cell cycle</keyword>
<evidence type="ECO:0000256" key="12">
    <source>
        <dbReference type="PROSITE-ProRule" id="PRU00175"/>
    </source>
</evidence>
<evidence type="ECO:0000256" key="8">
    <source>
        <dbReference type="ARBA" id="ARBA00022833"/>
    </source>
</evidence>
<dbReference type="FunFam" id="2.30.280.10:FF:000001">
    <property type="entry name" value="E3 ubiquitin-protein ligase UHRF1 isoform 1"/>
    <property type="match status" value="1"/>
</dbReference>
<evidence type="ECO:0000256" key="14">
    <source>
        <dbReference type="SAM" id="MobiDB-lite"/>
    </source>
</evidence>
<dbReference type="SMART" id="SM00213">
    <property type="entry name" value="UBQ"/>
    <property type="match status" value="1"/>
</dbReference>
<name>A0A6J0BN18_NEOLC</name>
<dbReference type="InterPro" id="IPR003105">
    <property type="entry name" value="SRA_YDG"/>
</dbReference>
<feature type="domain" description="RING-type" evidence="17">
    <location>
        <begin position="667"/>
        <end position="706"/>
    </location>
</feature>
<evidence type="ECO:0000259" key="18">
    <source>
        <dbReference type="PROSITE" id="PS51015"/>
    </source>
</evidence>
<dbReference type="SUPFAM" id="SSF57850">
    <property type="entry name" value="RING/U-box"/>
    <property type="match status" value="1"/>
</dbReference>
<dbReference type="Gene3D" id="3.10.20.90">
    <property type="entry name" value="Phosphatidylinositol 3-kinase Catalytic Subunit, Chain A, domain 1"/>
    <property type="match status" value="1"/>
</dbReference>
<evidence type="ECO:0000256" key="10">
    <source>
        <dbReference type="ARBA" id="ARBA00023242"/>
    </source>
</evidence>
<dbReference type="GO" id="GO:0044027">
    <property type="term" value="P:negative regulation of gene expression via chromosomal CpG island methylation"/>
    <property type="evidence" value="ECO:0007669"/>
    <property type="project" value="TreeGrafter"/>
</dbReference>
<evidence type="ECO:0000259" key="15">
    <source>
        <dbReference type="PROSITE" id="PS50016"/>
    </source>
</evidence>
<dbReference type="InterPro" id="IPR001841">
    <property type="entry name" value="Znf_RING"/>
</dbReference>
<dbReference type="SUPFAM" id="SSF88697">
    <property type="entry name" value="PUA domain-like"/>
    <property type="match status" value="1"/>
</dbReference>
<evidence type="ECO:0000259" key="17">
    <source>
        <dbReference type="PROSITE" id="PS50089"/>
    </source>
</evidence>
<dbReference type="GeneID" id="107221245"/>
<evidence type="ECO:0000256" key="4">
    <source>
        <dbReference type="ARBA" id="ARBA00022679"/>
    </source>
</evidence>
<dbReference type="PANTHER" id="PTHR14140:SF45">
    <property type="entry name" value="RING-TYPE E3 UBIQUITIN TRANSFERASE"/>
    <property type="match status" value="1"/>
</dbReference>
<dbReference type="GO" id="GO:0008270">
    <property type="term" value="F:zinc ion binding"/>
    <property type="evidence" value="ECO:0007669"/>
    <property type="project" value="UniProtKB-KW"/>
</dbReference>
<dbReference type="UniPathway" id="UPA00143"/>
<dbReference type="Gene3D" id="2.30.280.10">
    <property type="entry name" value="SRA-YDG"/>
    <property type="match status" value="1"/>
</dbReference>
<dbReference type="PROSITE" id="PS51015">
    <property type="entry name" value="YDG"/>
    <property type="match status" value="1"/>
</dbReference>
<dbReference type="SUPFAM" id="SSF57903">
    <property type="entry name" value="FYVE/PHD zinc finger"/>
    <property type="match status" value="1"/>
</dbReference>
<dbReference type="CTD" id="29128"/>
<dbReference type="InterPro" id="IPR013083">
    <property type="entry name" value="Znf_RING/FYVE/PHD"/>
</dbReference>